<feature type="transmembrane region" description="Helical" evidence="1">
    <location>
        <begin position="129"/>
        <end position="153"/>
    </location>
</feature>
<keyword evidence="1" id="KW-1133">Transmembrane helix</keyword>
<evidence type="ECO:0000256" key="1">
    <source>
        <dbReference type="SAM" id="Phobius"/>
    </source>
</evidence>
<dbReference type="Proteomes" id="UP000518752">
    <property type="component" value="Unassembled WGS sequence"/>
</dbReference>
<organism evidence="2 3">
    <name type="scientific">Collybiopsis confluens</name>
    <dbReference type="NCBI Taxonomy" id="2823264"/>
    <lineage>
        <taxon>Eukaryota</taxon>
        <taxon>Fungi</taxon>
        <taxon>Dikarya</taxon>
        <taxon>Basidiomycota</taxon>
        <taxon>Agaricomycotina</taxon>
        <taxon>Agaricomycetes</taxon>
        <taxon>Agaricomycetidae</taxon>
        <taxon>Agaricales</taxon>
        <taxon>Marasmiineae</taxon>
        <taxon>Omphalotaceae</taxon>
        <taxon>Collybiopsis</taxon>
    </lineage>
</organism>
<keyword evidence="1" id="KW-0472">Membrane</keyword>
<feature type="transmembrane region" description="Helical" evidence="1">
    <location>
        <begin position="6"/>
        <end position="35"/>
    </location>
</feature>
<feature type="transmembrane region" description="Helical" evidence="1">
    <location>
        <begin position="47"/>
        <end position="71"/>
    </location>
</feature>
<evidence type="ECO:0000313" key="3">
    <source>
        <dbReference type="Proteomes" id="UP000518752"/>
    </source>
</evidence>
<evidence type="ECO:0000313" key="2">
    <source>
        <dbReference type="EMBL" id="KAF5350838.1"/>
    </source>
</evidence>
<feature type="transmembrane region" description="Helical" evidence="1">
    <location>
        <begin position="212"/>
        <end position="238"/>
    </location>
</feature>
<feature type="transmembrane region" description="Helical" evidence="1">
    <location>
        <begin position="91"/>
        <end position="117"/>
    </location>
</feature>
<reference evidence="2 3" key="1">
    <citation type="journal article" date="2020" name="ISME J.">
        <title>Uncovering the hidden diversity of litter-decomposition mechanisms in mushroom-forming fungi.</title>
        <authorList>
            <person name="Floudas D."/>
            <person name="Bentzer J."/>
            <person name="Ahren D."/>
            <person name="Johansson T."/>
            <person name="Persson P."/>
            <person name="Tunlid A."/>
        </authorList>
    </citation>
    <scope>NUCLEOTIDE SEQUENCE [LARGE SCALE GENOMIC DNA]</scope>
    <source>
        <strain evidence="2 3">CBS 406.79</strain>
    </source>
</reference>
<feature type="transmembrane region" description="Helical" evidence="1">
    <location>
        <begin position="244"/>
        <end position="269"/>
    </location>
</feature>
<dbReference type="OrthoDB" id="2744793at2759"/>
<protein>
    <submittedName>
        <fullName evidence="2">Uncharacterized protein</fullName>
    </submittedName>
</protein>
<feature type="transmembrane region" description="Helical" evidence="1">
    <location>
        <begin position="165"/>
        <end position="192"/>
    </location>
</feature>
<dbReference type="EMBL" id="JAACJN010000291">
    <property type="protein sequence ID" value="KAF5350838.1"/>
    <property type="molecule type" value="Genomic_DNA"/>
</dbReference>
<keyword evidence="3" id="KW-1185">Reference proteome</keyword>
<comment type="caution">
    <text evidence="2">The sequence shown here is derived from an EMBL/GenBank/DDBJ whole genome shotgun (WGS) entry which is preliminary data.</text>
</comment>
<keyword evidence="1" id="KW-0812">Transmembrane</keyword>
<proteinExistence type="predicted"/>
<sequence>MPLSKLKAYFISLICESIFAGIYTFLFCVSLYLLLRHGKPRKTNIVILVLTVVMYCLSVVHLAICFQINLAALFEQKAALLENTNRGNLNISFSIFACAPIAAETLNCIIGDSIVIWRTWVLWNRNHRITYFPCTLLLGGTVAGILMVRAMYISLARETPFNSNATFAVIAFCALTTTINLYAILAIGYRVWTHSRAMKVAGSKGIGDMGGFYTRIILIFVESGFVYCAFPTLMLILFRTSSNGVFIVIGVLAQVTGIYPTAIIVLVCLQLTQHDDITRKTESAMNFQKSRTGNSGVVSTHYRSKSNVMIVEDKQETA</sequence>
<gene>
    <name evidence="2" type="ORF">D9757_012839</name>
</gene>
<dbReference type="AlphaFoldDB" id="A0A8H5D0A2"/>
<accession>A0A8H5D0A2</accession>
<name>A0A8H5D0A2_9AGAR</name>